<dbReference type="EMBL" id="JAHQIW010000957">
    <property type="protein sequence ID" value="KAJ1350866.1"/>
    <property type="molecule type" value="Genomic_DNA"/>
</dbReference>
<keyword evidence="1" id="KW-1133">Transmembrane helix</keyword>
<keyword evidence="1" id="KW-0472">Membrane</keyword>
<name>A0AAD5MN22_PARTN</name>
<comment type="caution">
    <text evidence="2">The sequence shown here is derived from an EMBL/GenBank/DDBJ whole genome shotgun (WGS) entry which is preliminary data.</text>
</comment>
<dbReference type="AlphaFoldDB" id="A0AAD5MN22"/>
<evidence type="ECO:0000313" key="2">
    <source>
        <dbReference type="EMBL" id="KAJ1350866.1"/>
    </source>
</evidence>
<keyword evidence="3" id="KW-1185">Reference proteome</keyword>
<protein>
    <submittedName>
        <fullName evidence="2">Uncharacterized protein</fullName>
    </submittedName>
</protein>
<gene>
    <name evidence="2" type="ORF">KIN20_006772</name>
</gene>
<organism evidence="2 3">
    <name type="scientific">Parelaphostrongylus tenuis</name>
    <name type="common">Meningeal worm</name>
    <dbReference type="NCBI Taxonomy" id="148309"/>
    <lineage>
        <taxon>Eukaryota</taxon>
        <taxon>Metazoa</taxon>
        <taxon>Ecdysozoa</taxon>
        <taxon>Nematoda</taxon>
        <taxon>Chromadorea</taxon>
        <taxon>Rhabditida</taxon>
        <taxon>Rhabditina</taxon>
        <taxon>Rhabditomorpha</taxon>
        <taxon>Strongyloidea</taxon>
        <taxon>Metastrongylidae</taxon>
        <taxon>Parelaphostrongylus</taxon>
    </lineage>
</organism>
<proteinExistence type="predicted"/>
<dbReference type="Proteomes" id="UP001196413">
    <property type="component" value="Unassembled WGS sequence"/>
</dbReference>
<evidence type="ECO:0000313" key="3">
    <source>
        <dbReference type="Proteomes" id="UP001196413"/>
    </source>
</evidence>
<sequence>MFVDLEMYNPPEDIQELRSKGLPWVVAACLLVILLLSGIVFHLLFTAEIVNDQVVITSAPPSNCQGNSQENFSEISNALADETLSVPSALHDAVPSEMSEILNECPQPPRSTSRRFLHAAVSCQNELCAEIGRDVLIRGGKRCGCGHSDRNLHRSRPST</sequence>
<reference evidence="2" key="1">
    <citation type="submission" date="2021-06" db="EMBL/GenBank/DDBJ databases">
        <title>Parelaphostrongylus tenuis whole genome reference sequence.</title>
        <authorList>
            <person name="Garwood T.J."/>
            <person name="Larsen P.A."/>
            <person name="Fountain-Jones N.M."/>
            <person name="Garbe J.R."/>
            <person name="Macchietto M.G."/>
            <person name="Kania S.A."/>
            <person name="Gerhold R.W."/>
            <person name="Richards J.E."/>
            <person name="Wolf T.M."/>
        </authorList>
    </citation>
    <scope>NUCLEOTIDE SEQUENCE</scope>
    <source>
        <strain evidence="2">MNPRO001-30</strain>
        <tissue evidence="2">Meninges</tissue>
    </source>
</reference>
<evidence type="ECO:0000256" key="1">
    <source>
        <dbReference type="SAM" id="Phobius"/>
    </source>
</evidence>
<keyword evidence="1" id="KW-0812">Transmembrane</keyword>
<feature type="transmembrane region" description="Helical" evidence="1">
    <location>
        <begin position="21"/>
        <end position="45"/>
    </location>
</feature>
<accession>A0AAD5MN22</accession>